<dbReference type="Proteomes" id="UP000826656">
    <property type="component" value="Unassembled WGS sequence"/>
</dbReference>
<gene>
    <name evidence="1" type="ORF">KY290_032262</name>
</gene>
<keyword evidence="2" id="KW-1185">Reference proteome</keyword>
<comment type="caution">
    <text evidence="1">The sequence shown here is derived from an EMBL/GenBank/DDBJ whole genome shotgun (WGS) entry which is preliminary data.</text>
</comment>
<sequence length="101" mass="11644">MNWLSDEKLMNSEFMNDFELLESIRQHLLEDWDSLVTTVLKPSVKIESEVIVSSLEIYDFTGFTATTEEKLEVKVNMAEVTLVVEVSPPVFMDLMNIEGKR</sequence>
<protein>
    <submittedName>
        <fullName evidence="1">Uncharacterized protein</fullName>
    </submittedName>
</protein>
<proteinExistence type="predicted"/>
<reference evidence="1 2" key="1">
    <citation type="journal article" date="2021" name="bioRxiv">
        <title>Chromosome-scale and haplotype-resolved genome assembly of a tetraploid potato cultivar.</title>
        <authorList>
            <person name="Sun H."/>
            <person name="Jiao W.-B."/>
            <person name="Krause K."/>
            <person name="Campoy J.A."/>
            <person name="Goel M."/>
            <person name="Folz-Donahue K."/>
            <person name="Kukat C."/>
            <person name="Huettel B."/>
            <person name="Schneeberger K."/>
        </authorList>
    </citation>
    <scope>NUCLEOTIDE SEQUENCE [LARGE SCALE GENOMIC DNA]</scope>
    <source>
        <strain evidence="1">SolTubOtavaFocal</strain>
        <tissue evidence="1">Leaves</tissue>
    </source>
</reference>
<accession>A0ABQ7UC90</accession>
<name>A0ABQ7UC90_SOLTU</name>
<evidence type="ECO:0000313" key="2">
    <source>
        <dbReference type="Proteomes" id="UP000826656"/>
    </source>
</evidence>
<organism evidence="1 2">
    <name type="scientific">Solanum tuberosum</name>
    <name type="common">Potato</name>
    <dbReference type="NCBI Taxonomy" id="4113"/>
    <lineage>
        <taxon>Eukaryota</taxon>
        <taxon>Viridiplantae</taxon>
        <taxon>Streptophyta</taxon>
        <taxon>Embryophyta</taxon>
        <taxon>Tracheophyta</taxon>
        <taxon>Spermatophyta</taxon>
        <taxon>Magnoliopsida</taxon>
        <taxon>eudicotyledons</taxon>
        <taxon>Gunneridae</taxon>
        <taxon>Pentapetalae</taxon>
        <taxon>asterids</taxon>
        <taxon>lamiids</taxon>
        <taxon>Solanales</taxon>
        <taxon>Solanaceae</taxon>
        <taxon>Solanoideae</taxon>
        <taxon>Solaneae</taxon>
        <taxon>Solanum</taxon>
    </lineage>
</organism>
<evidence type="ECO:0000313" key="1">
    <source>
        <dbReference type="EMBL" id="KAH0744269.1"/>
    </source>
</evidence>
<dbReference type="EMBL" id="JAIVGD010000023">
    <property type="protein sequence ID" value="KAH0744269.1"/>
    <property type="molecule type" value="Genomic_DNA"/>
</dbReference>